<protein>
    <submittedName>
        <fullName evidence="2">Putative secreted protein</fullName>
    </submittedName>
</protein>
<feature type="signal peptide" evidence="1">
    <location>
        <begin position="1"/>
        <end position="25"/>
    </location>
</feature>
<organism evidence="2 3">
    <name type="scientific">Rhodopirellula sallentina SM41</name>
    <dbReference type="NCBI Taxonomy" id="1263870"/>
    <lineage>
        <taxon>Bacteria</taxon>
        <taxon>Pseudomonadati</taxon>
        <taxon>Planctomycetota</taxon>
        <taxon>Planctomycetia</taxon>
        <taxon>Pirellulales</taxon>
        <taxon>Pirellulaceae</taxon>
        <taxon>Rhodopirellula</taxon>
    </lineage>
</organism>
<evidence type="ECO:0000313" key="2">
    <source>
        <dbReference type="EMBL" id="EMI56811.1"/>
    </source>
</evidence>
<dbReference type="RefSeq" id="WP_008676451.1">
    <property type="nucleotide sequence ID" value="NZ_ANOH01000121.1"/>
</dbReference>
<gene>
    <name evidence="2" type="ORF">RSSM_01754</name>
</gene>
<sequence length="156" mass="17301">MTATRKLFTIAMLAFVAVAVVTAVAKQNSPPVSTSSPDVAAAPNPTNGIVAAFYHGNVRCPTCQNIERYAHDAITQNFADELASGDIQWKTTNYEAPANQPDAERYEIFSSTVVLIRMVDGKPADWRNLNRVWEFVGDEQAFQQYVAEQTREMLET</sequence>
<evidence type="ECO:0000313" key="3">
    <source>
        <dbReference type="Proteomes" id="UP000011885"/>
    </source>
</evidence>
<evidence type="ECO:0000256" key="1">
    <source>
        <dbReference type="SAM" id="SignalP"/>
    </source>
</evidence>
<accession>M5UG47</accession>
<dbReference type="NCBIfam" id="NF040494">
    <property type="entry name" value="nitrored_ArsF"/>
    <property type="match status" value="1"/>
</dbReference>
<keyword evidence="1" id="KW-0732">Signal</keyword>
<reference evidence="2 3" key="1">
    <citation type="journal article" date="2013" name="Mar. Genomics">
        <title>Expression of sulfatases in Rhodopirellula baltica and the diversity of sulfatases in the genus Rhodopirellula.</title>
        <authorList>
            <person name="Wegner C.E."/>
            <person name="Richter-Heitmann T."/>
            <person name="Klindworth A."/>
            <person name="Klockow C."/>
            <person name="Richter M."/>
            <person name="Achstetter T."/>
            <person name="Glockner F.O."/>
            <person name="Harder J."/>
        </authorList>
    </citation>
    <scope>NUCLEOTIDE SEQUENCE [LARGE SCALE GENOMIC DNA]</scope>
    <source>
        <strain evidence="2 3">SM41</strain>
    </source>
</reference>
<feature type="chain" id="PRO_5004073060" evidence="1">
    <location>
        <begin position="26"/>
        <end position="156"/>
    </location>
</feature>
<comment type="caution">
    <text evidence="2">The sequence shown here is derived from an EMBL/GenBank/DDBJ whole genome shotgun (WGS) entry which is preliminary data.</text>
</comment>
<dbReference type="EMBL" id="ANOH01000121">
    <property type="protein sequence ID" value="EMI56811.1"/>
    <property type="molecule type" value="Genomic_DNA"/>
</dbReference>
<dbReference type="Proteomes" id="UP000011885">
    <property type="component" value="Unassembled WGS sequence"/>
</dbReference>
<dbReference type="AlphaFoldDB" id="M5UG47"/>
<dbReference type="InterPro" id="IPR047698">
    <property type="entry name" value="ArsF-like"/>
</dbReference>
<keyword evidence="3" id="KW-1185">Reference proteome</keyword>
<dbReference type="PATRIC" id="fig|1263870.3.peg.1877"/>
<proteinExistence type="predicted"/>
<name>M5UG47_9BACT</name>
<dbReference type="OrthoDB" id="5524063at2"/>